<protein>
    <submittedName>
        <fullName evidence="3">DMT family transporter</fullName>
    </submittedName>
</protein>
<dbReference type="PANTHER" id="PTHR22911:SF103">
    <property type="entry name" value="BLR2811 PROTEIN"/>
    <property type="match status" value="1"/>
</dbReference>
<keyword evidence="4" id="KW-1185">Reference proteome</keyword>
<accession>A0A3Q8XRT8</accession>
<organism evidence="3 4">
    <name type="scientific">Georhizobium profundi</name>
    <dbReference type="NCBI Taxonomy" id="2341112"/>
    <lineage>
        <taxon>Bacteria</taxon>
        <taxon>Pseudomonadati</taxon>
        <taxon>Pseudomonadota</taxon>
        <taxon>Alphaproteobacteria</taxon>
        <taxon>Hyphomicrobiales</taxon>
        <taxon>Rhizobiaceae</taxon>
        <taxon>Georhizobium</taxon>
    </lineage>
</organism>
<dbReference type="PANTHER" id="PTHR22911">
    <property type="entry name" value="ACYL-MALONYL CONDENSING ENZYME-RELATED"/>
    <property type="match status" value="1"/>
</dbReference>
<dbReference type="OrthoDB" id="9815809at2"/>
<keyword evidence="1" id="KW-0812">Transmembrane</keyword>
<evidence type="ECO:0000259" key="2">
    <source>
        <dbReference type="Pfam" id="PF00892"/>
    </source>
</evidence>
<sequence>MSVGMLILPVMDGIGKYLATEQAMSPGQVSFYRFIVQLILTVAAIALVSGRPGFKSNRFWLNILRGFLIGGASLCFFAAVKYMPIADALAIFFVEPFILTALSALILGEKVGWRRWAAIGLGFIGALIVIQPSFARFGFIAFLPLGTASLFAVYMLLNRSLGVHDGPMVMQYLAGIGGTVMIALAMGIGSVVGITDLAPSWPANGLSLSLVLLLGFLAAVGHGLVVLAFQKAPASLLAPFQYLEIISAVLIGYLVFSDVPSASKWVGIAIIVASGLFIFRRERIVAGAPQA</sequence>
<feature type="transmembrane region" description="Helical" evidence="1">
    <location>
        <begin position="31"/>
        <end position="50"/>
    </location>
</feature>
<proteinExistence type="predicted"/>
<feature type="transmembrane region" description="Helical" evidence="1">
    <location>
        <begin position="88"/>
        <end position="108"/>
    </location>
</feature>
<dbReference type="InterPro" id="IPR000620">
    <property type="entry name" value="EamA_dom"/>
</dbReference>
<feature type="transmembrane region" description="Helical" evidence="1">
    <location>
        <begin position="115"/>
        <end position="131"/>
    </location>
</feature>
<keyword evidence="1" id="KW-0472">Membrane</keyword>
<dbReference type="Proteomes" id="UP000268192">
    <property type="component" value="Chromosome"/>
</dbReference>
<dbReference type="SUPFAM" id="SSF103481">
    <property type="entry name" value="Multidrug resistance efflux transporter EmrE"/>
    <property type="match status" value="2"/>
</dbReference>
<feature type="transmembrane region" description="Helical" evidence="1">
    <location>
        <begin position="137"/>
        <end position="157"/>
    </location>
</feature>
<gene>
    <name evidence="3" type="ORF">D5400_12430</name>
</gene>
<feature type="domain" description="EamA" evidence="2">
    <location>
        <begin position="23"/>
        <end position="130"/>
    </location>
</feature>
<dbReference type="InterPro" id="IPR037185">
    <property type="entry name" value="EmrE-like"/>
</dbReference>
<dbReference type="KEGG" id="abaw:D5400_12430"/>
<dbReference type="GO" id="GO:0016020">
    <property type="term" value="C:membrane"/>
    <property type="evidence" value="ECO:0007669"/>
    <property type="project" value="InterPro"/>
</dbReference>
<reference evidence="3 4" key="1">
    <citation type="submission" date="2018-09" db="EMBL/GenBank/DDBJ databases">
        <title>Marinorhizobium profundi gen. nov., sp. nov., isolated from a deep-sea sediment sample from the New Britain Trench and proposal of Marinorhizobiaceae fam. nov. in the order Rhizobiales of the class Alphaproteobacteria.</title>
        <authorList>
            <person name="Cao J."/>
        </authorList>
    </citation>
    <scope>NUCLEOTIDE SEQUENCE [LARGE SCALE GENOMIC DNA]</scope>
    <source>
        <strain evidence="3 4">WS11</strain>
    </source>
</reference>
<dbReference type="Pfam" id="PF00892">
    <property type="entry name" value="EamA"/>
    <property type="match status" value="1"/>
</dbReference>
<name>A0A3Q8XRT8_9HYPH</name>
<dbReference type="EMBL" id="CP032509">
    <property type="protein sequence ID" value="AZN73782.1"/>
    <property type="molecule type" value="Genomic_DNA"/>
</dbReference>
<keyword evidence="1" id="KW-1133">Transmembrane helix</keyword>
<feature type="transmembrane region" description="Helical" evidence="1">
    <location>
        <begin position="236"/>
        <end position="256"/>
    </location>
</feature>
<evidence type="ECO:0000256" key="1">
    <source>
        <dbReference type="SAM" id="Phobius"/>
    </source>
</evidence>
<dbReference type="AlphaFoldDB" id="A0A3Q8XRT8"/>
<feature type="transmembrane region" description="Helical" evidence="1">
    <location>
        <begin position="169"/>
        <end position="194"/>
    </location>
</feature>
<evidence type="ECO:0000313" key="3">
    <source>
        <dbReference type="EMBL" id="AZN73782.1"/>
    </source>
</evidence>
<feature type="transmembrane region" description="Helical" evidence="1">
    <location>
        <begin position="206"/>
        <end position="229"/>
    </location>
</feature>
<dbReference type="Gene3D" id="1.10.3730.20">
    <property type="match status" value="2"/>
</dbReference>
<feature type="transmembrane region" description="Helical" evidence="1">
    <location>
        <begin position="262"/>
        <end position="279"/>
    </location>
</feature>
<evidence type="ECO:0000313" key="4">
    <source>
        <dbReference type="Proteomes" id="UP000268192"/>
    </source>
</evidence>
<feature type="transmembrane region" description="Helical" evidence="1">
    <location>
        <begin position="62"/>
        <end position="82"/>
    </location>
</feature>